<evidence type="ECO:0000256" key="1">
    <source>
        <dbReference type="ARBA" id="ARBA00022679"/>
    </source>
</evidence>
<feature type="domain" description="N-acetyltransferase" evidence="3">
    <location>
        <begin position="3"/>
        <end position="155"/>
    </location>
</feature>
<reference evidence="4 5" key="1">
    <citation type="submission" date="2020-08" db="EMBL/GenBank/DDBJ databases">
        <title>Functional genomics of gut bacteria from endangered species of beetles.</title>
        <authorList>
            <person name="Carlos-Shanley C."/>
        </authorList>
    </citation>
    <scope>NUCLEOTIDE SEQUENCE [LARGE SCALE GENOMIC DNA]</scope>
    <source>
        <strain evidence="4 5">S00239</strain>
    </source>
</reference>
<dbReference type="EMBL" id="JACHLP010000003">
    <property type="protein sequence ID" value="MBB4843277.1"/>
    <property type="molecule type" value="Genomic_DNA"/>
</dbReference>
<name>A0A840LD75_9BURK</name>
<dbReference type="CDD" id="cd04301">
    <property type="entry name" value="NAT_SF"/>
    <property type="match status" value="1"/>
</dbReference>
<dbReference type="InterPro" id="IPR000182">
    <property type="entry name" value="GNAT_dom"/>
</dbReference>
<protein>
    <submittedName>
        <fullName evidence="4">Putative acetyltransferase</fullName>
        <ecNumber evidence="4">2.3.1.-</ecNumber>
    </submittedName>
</protein>
<dbReference type="Proteomes" id="UP000562027">
    <property type="component" value="Unassembled WGS sequence"/>
</dbReference>
<dbReference type="SUPFAM" id="SSF55729">
    <property type="entry name" value="Acyl-CoA N-acyltransferases (Nat)"/>
    <property type="match status" value="1"/>
</dbReference>
<dbReference type="RefSeq" id="WP_184298383.1">
    <property type="nucleotide sequence ID" value="NZ_JACHLP010000003.1"/>
</dbReference>
<evidence type="ECO:0000256" key="2">
    <source>
        <dbReference type="ARBA" id="ARBA00023315"/>
    </source>
</evidence>
<comment type="caution">
    <text evidence="4">The sequence shown here is derived from an EMBL/GenBank/DDBJ whole genome shotgun (WGS) entry which is preliminary data.</text>
</comment>
<organism evidence="4 5">
    <name type="scientific">Roseateles oligotrophus</name>
    <dbReference type="NCBI Taxonomy" id="1769250"/>
    <lineage>
        <taxon>Bacteria</taxon>
        <taxon>Pseudomonadati</taxon>
        <taxon>Pseudomonadota</taxon>
        <taxon>Betaproteobacteria</taxon>
        <taxon>Burkholderiales</taxon>
        <taxon>Sphaerotilaceae</taxon>
        <taxon>Roseateles</taxon>
    </lineage>
</organism>
<dbReference type="PANTHER" id="PTHR43877:SF5">
    <property type="entry name" value="BLL8307 PROTEIN"/>
    <property type="match status" value="1"/>
</dbReference>
<dbReference type="PANTHER" id="PTHR43877">
    <property type="entry name" value="AMINOALKYLPHOSPHONATE N-ACETYLTRANSFERASE-RELATED-RELATED"/>
    <property type="match status" value="1"/>
</dbReference>
<dbReference type="AlphaFoldDB" id="A0A840LD75"/>
<dbReference type="Pfam" id="PF00583">
    <property type="entry name" value="Acetyltransf_1"/>
    <property type="match status" value="1"/>
</dbReference>
<keyword evidence="5" id="KW-1185">Reference proteome</keyword>
<dbReference type="InterPro" id="IPR016181">
    <property type="entry name" value="Acyl_CoA_acyltransferase"/>
</dbReference>
<dbReference type="PROSITE" id="PS51186">
    <property type="entry name" value="GNAT"/>
    <property type="match status" value="1"/>
</dbReference>
<accession>A0A840LD75</accession>
<keyword evidence="2 4" id="KW-0012">Acyltransferase</keyword>
<evidence type="ECO:0000259" key="3">
    <source>
        <dbReference type="PROSITE" id="PS51186"/>
    </source>
</evidence>
<dbReference type="Gene3D" id="3.40.630.30">
    <property type="match status" value="1"/>
</dbReference>
<evidence type="ECO:0000313" key="4">
    <source>
        <dbReference type="EMBL" id="MBB4843277.1"/>
    </source>
</evidence>
<gene>
    <name evidence="4" type="ORF">HNP55_001796</name>
</gene>
<dbReference type="EC" id="2.3.1.-" evidence="4"/>
<dbReference type="GO" id="GO:0016747">
    <property type="term" value="F:acyltransferase activity, transferring groups other than amino-acyl groups"/>
    <property type="evidence" value="ECO:0007669"/>
    <property type="project" value="InterPro"/>
</dbReference>
<sequence>MSFEIRLDPHLDDPRLARFLGEHLADMRRVSPPESVHALDLQALRQPGISFWSAWQGEQLVGSVALKRLDAGHAELKSMRCDAQLRGRGLGRALLLHALEQARAMGFQRLSLETGPQPFFEPARKLYQRHGFQACGPFADYGPDPYSCFMSLSLSAPGP</sequence>
<keyword evidence="1 4" id="KW-0808">Transferase</keyword>
<evidence type="ECO:0000313" key="5">
    <source>
        <dbReference type="Proteomes" id="UP000562027"/>
    </source>
</evidence>
<dbReference type="InterPro" id="IPR050832">
    <property type="entry name" value="Bact_Acetyltransf"/>
</dbReference>
<proteinExistence type="predicted"/>